<evidence type="ECO:0000313" key="5">
    <source>
        <dbReference type="Proteomes" id="UP000694569"/>
    </source>
</evidence>
<reference evidence="4" key="1">
    <citation type="submission" date="2025-08" db="UniProtKB">
        <authorList>
            <consortium name="Ensembl"/>
        </authorList>
    </citation>
    <scope>IDENTIFICATION</scope>
</reference>
<dbReference type="InterPro" id="IPR022034">
    <property type="entry name" value="FMR1-like_C_core"/>
</dbReference>
<dbReference type="GO" id="GO:0048513">
    <property type="term" value="P:animal organ development"/>
    <property type="evidence" value="ECO:0007669"/>
    <property type="project" value="TreeGrafter"/>
</dbReference>
<dbReference type="Pfam" id="PF16096">
    <property type="entry name" value="FXR_C1"/>
    <property type="match status" value="1"/>
</dbReference>
<dbReference type="InterPro" id="IPR032172">
    <property type="entry name" value="FXR1_C1"/>
</dbReference>
<evidence type="ECO:0000313" key="4">
    <source>
        <dbReference type="Ensembl" id="ENSLLEP00000006404.1"/>
    </source>
</evidence>
<dbReference type="GO" id="GO:0010494">
    <property type="term" value="C:cytoplasmic stress granule"/>
    <property type="evidence" value="ECO:0007669"/>
    <property type="project" value="TreeGrafter"/>
</dbReference>
<dbReference type="GO" id="GO:0043488">
    <property type="term" value="P:regulation of mRNA stability"/>
    <property type="evidence" value="ECO:0007669"/>
    <property type="project" value="TreeGrafter"/>
</dbReference>
<dbReference type="GO" id="GO:0099577">
    <property type="term" value="P:regulation of translation at presynapse, modulating synaptic transmission"/>
    <property type="evidence" value="ECO:0007669"/>
    <property type="project" value="TreeGrafter"/>
</dbReference>
<feature type="region of interest" description="Disordered" evidence="1">
    <location>
        <begin position="45"/>
        <end position="153"/>
    </location>
</feature>
<dbReference type="GeneTree" id="ENSGT00950000183189"/>
<reference evidence="4" key="2">
    <citation type="submission" date="2025-09" db="UniProtKB">
        <authorList>
            <consortium name="Ensembl"/>
        </authorList>
    </citation>
    <scope>IDENTIFICATION</scope>
</reference>
<dbReference type="GO" id="GO:0045182">
    <property type="term" value="F:translation regulator activity"/>
    <property type="evidence" value="ECO:0007669"/>
    <property type="project" value="TreeGrafter"/>
</dbReference>
<dbReference type="GO" id="GO:0043005">
    <property type="term" value="C:neuron projection"/>
    <property type="evidence" value="ECO:0007669"/>
    <property type="project" value="TreeGrafter"/>
</dbReference>
<dbReference type="PANTHER" id="PTHR10603:SF6">
    <property type="entry name" value="RNA-BINDING PROTEIN FXR1"/>
    <property type="match status" value="1"/>
</dbReference>
<organism evidence="4 5">
    <name type="scientific">Leptobrachium leishanense</name>
    <name type="common">Leishan spiny toad</name>
    <dbReference type="NCBI Taxonomy" id="445787"/>
    <lineage>
        <taxon>Eukaryota</taxon>
        <taxon>Metazoa</taxon>
        <taxon>Chordata</taxon>
        <taxon>Craniata</taxon>
        <taxon>Vertebrata</taxon>
        <taxon>Euteleostomi</taxon>
        <taxon>Amphibia</taxon>
        <taxon>Batrachia</taxon>
        <taxon>Anura</taxon>
        <taxon>Pelobatoidea</taxon>
        <taxon>Megophryidae</taxon>
        <taxon>Leptobrachium</taxon>
    </lineage>
</organism>
<dbReference type="GO" id="GO:0051028">
    <property type="term" value="P:mRNA transport"/>
    <property type="evidence" value="ECO:0007669"/>
    <property type="project" value="TreeGrafter"/>
</dbReference>
<protein>
    <submittedName>
        <fullName evidence="4">Uncharacterized protein</fullName>
    </submittedName>
</protein>
<evidence type="ECO:0000259" key="2">
    <source>
        <dbReference type="Pfam" id="PF12235"/>
    </source>
</evidence>
<dbReference type="PANTHER" id="PTHR10603">
    <property type="entry name" value="FRAGILE X MENTAL RETARDATION SYNDROME-RELATED PROTEIN"/>
    <property type="match status" value="1"/>
</dbReference>
<evidence type="ECO:0000259" key="3">
    <source>
        <dbReference type="Pfam" id="PF16096"/>
    </source>
</evidence>
<dbReference type="AlphaFoldDB" id="A0A8C5LYZ8"/>
<evidence type="ECO:0000256" key="1">
    <source>
        <dbReference type="SAM" id="MobiDB-lite"/>
    </source>
</evidence>
<dbReference type="GO" id="GO:0005634">
    <property type="term" value="C:nucleus"/>
    <property type="evidence" value="ECO:0007669"/>
    <property type="project" value="TreeGrafter"/>
</dbReference>
<dbReference type="Ensembl" id="ENSLLET00000006673.1">
    <property type="protein sequence ID" value="ENSLLEP00000006404.1"/>
    <property type="gene ID" value="ENSLLEG00000004051.1"/>
</dbReference>
<dbReference type="GO" id="GO:0098793">
    <property type="term" value="C:presynapse"/>
    <property type="evidence" value="ECO:0007669"/>
    <property type="project" value="GOC"/>
</dbReference>
<name>A0A8C5LYZ8_9ANUR</name>
<dbReference type="GO" id="GO:0045727">
    <property type="term" value="P:positive regulation of translation"/>
    <property type="evidence" value="ECO:0007669"/>
    <property type="project" value="TreeGrafter"/>
</dbReference>
<accession>A0A8C5LYZ8</accession>
<dbReference type="OrthoDB" id="424249at2759"/>
<feature type="domain" description="Fragile X-related protein 1 C-terminal region 1" evidence="3">
    <location>
        <begin position="134"/>
        <end position="166"/>
    </location>
</feature>
<sequence length="184" mass="20880">MVLFFFTSGLKSIQRLLEYHIAYLKEVQLRMERLQIDEQRHQIGMGFRRSSGSRSYNGRGRRRHDPNYISGYGRNSELSNPSETKSEQKDELIDWSLAGEDDRENRQRRDSRRCPSGRGHSESAGRGRAGSRGGKSSISSVLKDPNSNPYSLLENTESDQLAYTDALSIVELNLSMLIGSTKSF</sequence>
<dbReference type="Proteomes" id="UP000694569">
    <property type="component" value="Unplaced"/>
</dbReference>
<dbReference type="GO" id="GO:0003730">
    <property type="term" value="F:mRNA 3'-UTR binding"/>
    <property type="evidence" value="ECO:0007669"/>
    <property type="project" value="TreeGrafter"/>
</dbReference>
<dbReference type="InterPro" id="IPR040148">
    <property type="entry name" value="FMR1"/>
</dbReference>
<dbReference type="Pfam" id="PF12235">
    <property type="entry name" value="FXMRP1_C_core"/>
    <property type="match status" value="1"/>
</dbReference>
<keyword evidence="5" id="KW-1185">Reference proteome</keyword>
<dbReference type="GO" id="GO:0048170">
    <property type="term" value="P:positive regulation of long-term neuronal synaptic plasticity"/>
    <property type="evidence" value="ECO:0007669"/>
    <property type="project" value="TreeGrafter"/>
</dbReference>
<feature type="compositionally biased region" description="Low complexity" evidence="1">
    <location>
        <begin position="46"/>
        <end position="58"/>
    </location>
</feature>
<proteinExistence type="predicted"/>
<feature type="domain" description="Fragile X messenger ribonucleoprotein 1-like C-terminal core" evidence="2">
    <location>
        <begin position="50"/>
        <end position="119"/>
    </location>
</feature>